<proteinExistence type="predicted"/>
<dbReference type="OrthoDB" id="9961069at2"/>
<dbReference type="AlphaFoldDB" id="A0A3Q8XN52"/>
<accession>A0A3Q8XN52</accession>
<dbReference type="EMBL" id="CP032509">
    <property type="protein sequence ID" value="AZN71344.1"/>
    <property type="molecule type" value="Genomic_DNA"/>
</dbReference>
<dbReference type="KEGG" id="abaw:D5400_08750"/>
<dbReference type="Proteomes" id="UP000268192">
    <property type="component" value="Chromosome"/>
</dbReference>
<dbReference type="Pfam" id="PF18735">
    <property type="entry name" value="HEPN_RiboL-PSP"/>
    <property type="match status" value="1"/>
</dbReference>
<evidence type="ECO:0000313" key="2">
    <source>
        <dbReference type="EMBL" id="AZN71344.1"/>
    </source>
</evidence>
<protein>
    <recommendedName>
        <fullName evidence="1">RiboL-PSP-HEPN domain-containing protein</fullName>
    </recommendedName>
</protein>
<feature type="domain" description="RiboL-PSP-HEPN" evidence="1">
    <location>
        <begin position="12"/>
        <end position="63"/>
    </location>
</feature>
<organism evidence="2 3">
    <name type="scientific">Georhizobium profundi</name>
    <dbReference type="NCBI Taxonomy" id="2341112"/>
    <lineage>
        <taxon>Bacteria</taxon>
        <taxon>Pseudomonadati</taxon>
        <taxon>Pseudomonadota</taxon>
        <taxon>Alphaproteobacteria</taxon>
        <taxon>Hyphomicrobiales</taxon>
        <taxon>Rhizobiaceae</taxon>
        <taxon>Georhizobium</taxon>
    </lineage>
</organism>
<evidence type="ECO:0000313" key="3">
    <source>
        <dbReference type="Proteomes" id="UP000268192"/>
    </source>
</evidence>
<keyword evidence="3" id="KW-1185">Reference proteome</keyword>
<gene>
    <name evidence="2" type="ORF">D5400_08750</name>
</gene>
<evidence type="ECO:0000259" key="1">
    <source>
        <dbReference type="Pfam" id="PF18735"/>
    </source>
</evidence>
<sequence length="64" mass="7444">MQAFFNDKTRRRVAESAEKLLDQKLNRRNDIVHGDLTIVVDQTEIEETLAFFRAIIAALDQLVR</sequence>
<dbReference type="InterPro" id="IPR041519">
    <property type="entry name" value="HEPN_RiboL-PSP"/>
</dbReference>
<dbReference type="RefSeq" id="WP_126009585.1">
    <property type="nucleotide sequence ID" value="NZ_CP032509.1"/>
</dbReference>
<reference evidence="2 3" key="1">
    <citation type="submission" date="2018-09" db="EMBL/GenBank/DDBJ databases">
        <title>Marinorhizobium profundi gen. nov., sp. nov., isolated from a deep-sea sediment sample from the New Britain Trench and proposal of Marinorhizobiaceae fam. nov. in the order Rhizobiales of the class Alphaproteobacteria.</title>
        <authorList>
            <person name="Cao J."/>
        </authorList>
    </citation>
    <scope>NUCLEOTIDE SEQUENCE [LARGE SCALE GENOMIC DNA]</scope>
    <source>
        <strain evidence="2 3">WS11</strain>
    </source>
</reference>
<name>A0A3Q8XN52_9HYPH</name>